<dbReference type="PANTHER" id="PTHR46255">
    <property type="entry name" value="SHORT STATURE HOMEOBOX"/>
    <property type="match status" value="1"/>
</dbReference>
<feature type="region of interest" description="Disordered" evidence="6">
    <location>
        <begin position="155"/>
        <end position="305"/>
    </location>
</feature>
<feature type="region of interest" description="Disordered" evidence="6">
    <location>
        <begin position="1"/>
        <end position="141"/>
    </location>
</feature>
<feature type="DNA-binding region" description="Homeobox" evidence="4">
    <location>
        <begin position="296"/>
        <end position="355"/>
    </location>
</feature>
<dbReference type="GO" id="GO:1990837">
    <property type="term" value="F:sequence-specific double-stranded DNA binding"/>
    <property type="evidence" value="ECO:0007669"/>
    <property type="project" value="TreeGrafter"/>
</dbReference>
<dbReference type="InterPro" id="IPR001356">
    <property type="entry name" value="HD"/>
</dbReference>
<feature type="compositionally biased region" description="Basic and acidic residues" evidence="6">
    <location>
        <begin position="269"/>
        <end position="279"/>
    </location>
</feature>
<dbReference type="GO" id="GO:0000981">
    <property type="term" value="F:DNA-binding transcription factor activity, RNA polymerase II-specific"/>
    <property type="evidence" value="ECO:0007669"/>
    <property type="project" value="InterPro"/>
</dbReference>
<name>A0A8K0JH16_9TREE</name>
<keyword evidence="1 4" id="KW-0238">DNA-binding</keyword>
<keyword evidence="2 4" id="KW-0371">Homeobox</keyword>
<organism evidence="8 9">
    <name type="scientific">Filobasidium floriforme</name>
    <dbReference type="NCBI Taxonomy" id="5210"/>
    <lineage>
        <taxon>Eukaryota</taxon>
        <taxon>Fungi</taxon>
        <taxon>Dikarya</taxon>
        <taxon>Basidiomycota</taxon>
        <taxon>Agaricomycotina</taxon>
        <taxon>Tremellomycetes</taxon>
        <taxon>Filobasidiales</taxon>
        <taxon>Filobasidiaceae</taxon>
        <taxon>Filobasidium</taxon>
    </lineage>
</organism>
<comment type="subcellular location">
    <subcellularLocation>
        <location evidence="4 5">Nucleus</location>
    </subcellularLocation>
</comment>
<evidence type="ECO:0000313" key="9">
    <source>
        <dbReference type="Proteomes" id="UP000812966"/>
    </source>
</evidence>
<dbReference type="GO" id="GO:0005634">
    <property type="term" value="C:nucleus"/>
    <property type="evidence" value="ECO:0007669"/>
    <property type="project" value="UniProtKB-SubCell"/>
</dbReference>
<dbReference type="InterPro" id="IPR017970">
    <property type="entry name" value="Homeobox_CS"/>
</dbReference>
<dbReference type="SMART" id="SM00389">
    <property type="entry name" value="HOX"/>
    <property type="match status" value="1"/>
</dbReference>
<dbReference type="EMBL" id="JABELV010000136">
    <property type="protein sequence ID" value="KAG7529784.1"/>
    <property type="molecule type" value="Genomic_DNA"/>
</dbReference>
<keyword evidence="3 4" id="KW-0539">Nucleus</keyword>
<dbReference type="Pfam" id="PF00046">
    <property type="entry name" value="Homeodomain"/>
    <property type="match status" value="1"/>
</dbReference>
<dbReference type="PROSITE" id="PS50071">
    <property type="entry name" value="HOMEOBOX_2"/>
    <property type="match status" value="1"/>
</dbReference>
<dbReference type="OrthoDB" id="6159439at2759"/>
<protein>
    <recommendedName>
        <fullName evidence="7">Homeobox domain-containing protein</fullName>
    </recommendedName>
</protein>
<feature type="compositionally biased region" description="Basic residues" evidence="6">
    <location>
        <begin position="169"/>
        <end position="188"/>
    </location>
</feature>
<keyword evidence="9" id="KW-1185">Reference proteome</keyword>
<evidence type="ECO:0000256" key="4">
    <source>
        <dbReference type="PROSITE-ProRule" id="PRU00108"/>
    </source>
</evidence>
<feature type="compositionally biased region" description="Low complexity" evidence="6">
    <location>
        <begin position="18"/>
        <end position="40"/>
    </location>
</feature>
<sequence>MGDHPPFRSTYPRSELGPPSSASTSPPPARASTLTSSLASYSFPGRLVLPEPPSSHQGRRSEFPAPIGESERSLHLELPVPASGSGGRSVTPTQASASTSMQPMSSPRVVSGSQSLSSLLNHNHNCDHDDRVPSPRPRAHAPVHAMERYQTTVNQMTGLPSPENSPPLHPHHPRHPHHPSPPPRHHIHQQQQHPSTHRTERMDFKPFSNSDWAAEERPVDSTRRRGKMSPGKDYHSASMSTSMPMSRSASNSRPQSSTGTATGEVLVSVKEEQHERDQEQVQGQEQDELQEESPKKQKKRTRLNPEQGALLKKVWRETCFPSTERRSWLAEQTGLSVRQVQVWFQNQRQKQRNEEYEASKSFSADVPHPLSGPRVAFDAPIAPRDLPEKVYHAQGWSSIGPDPGPKRGSGDRPGTGSSSRPMTGEDRGHTSEGRTGSRSGSGSRPASGEGEEKESSKSRKQRGTEEMASGATLPLPAGAPPPMRRTIWDQPPPYSAAHPIEHQQHHRALKRSREPDHVDPLDRDRPVKVYRPTGHSSESSPSREGQTPLVDRFPRLPSIRELGLSADRDMAMGMRIEGQGIYERGLPVIPGMMGMMSGPGRL</sequence>
<feature type="compositionally biased region" description="Basic and acidic residues" evidence="6">
    <location>
        <begin position="214"/>
        <end position="223"/>
    </location>
</feature>
<evidence type="ECO:0000259" key="7">
    <source>
        <dbReference type="PROSITE" id="PS50071"/>
    </source>
</evidence>
<evidence type="ECO:0000256" key="3">
    <source>
        <dbReference type="ARBA" id="ARBA00023242"/>
    </source>
</evidence>
<dbReference type="InterPro" id="IPR009057">
    <property type="entry name" value="Homeodomain-like_sf"/>
</dbReference>
<evidence type="ECO:0000256" key="5">
    <source>
        <dbReference type="RuleBase" id="RU000682"/>
    </source>
</evidence>
<feature type="compositionally biased region" description="Basic and acidic residues" evidence="6">
    <location>
        <begin position="453"/>
        <end position="465"/>
    </location>
</feature>
<reference evidence="8" key="1">
    <citation type="submission" date="2020-04" db="EMBL/GenBank/DDBJ databases">
        <title>Analysis of mating type loci in Filobasidium floriforme.</title>
        <authorList>
            <person name="Nowrousian M."/>
        </authorList>
    </citation>
    <scope>NUCLEOTIDE SEQUENCE</scope>
    <source>
        <strain evidence="8">CBS 6242</strain>
    </source>
</reference>
<dbReference type="SUPFAM" id="SSF46689">
    <property type="entry name" value="Homeodomain-like"/>
    <property type="match status" value="1"/>
</dbReference>
<dbReference type="PROSITE" id="PS00027">
    <property type="entry name" value="HOMEOBOX_1"/>
    <property type="match status" value="1"/>
</dbReference>
<feature type="compositionally biased region" description="Low complexity" evidence="6">
    <location>
        <begin position="246"/>
        <end position="257"/>
    </location>
</feature>
<feature type="compositionally biased region" description="Low complexity" evidence="6">
    <location>
        <begin position="433"/>
        <end position="448"/>
    </location>
</feature>
<dbReference type="Proteomes" id="UP000812966">
    <property type="component" value="Unassembled WGS sequence"/>
</dbReference>
<gene>
    <name evidence="8" type="ORF">FFLO_05424</name>
</gene>
<feature type="domain" description="Homeobox" evidence="7">
    <location>
        <begin position="294"/>
        <end position="354"/>
    </location>
</feature>
<feature type="region of interest" description="Disordered" evidence="6">
    <location>
        <begin position="349"/>
        <end position="554"/>
    </location>
</feature>
<feature type="compositionally biased region" description="Basic and acidic residues" evidence="6">
    <location>
        <begin position="511"/>
        <end position="527"/>
    </location>
</feature>
<feature type="compositionally biased region" description="Basic and acidic residues" evidence="6">
    <location>
        <begin position="423"/>
        <end position="432"/>
    </location>
</feature>
<evidence type="ECO:0000256" key="6">
    <source>
        <dbReference type="SAM" id="MobiDB-lite"/>
    </source>
</evidence>
<feature type="compositionally biased region" description="Polar residues" evidence="6">
    <location>
        <begin position="88"/>
        <end position="105"/>
    </location>
</feature>
<accession>A0A8K0JH16</accession>
<evidence type="ECO:0000313" key="8">
    <source>
        <dbReference type="EMBL" id="KAG7529784.1"/>
    </source>
</evidence>
<dbReference type="InterPro" id="IPR052631">
    <property type="entry name" value="Paired_homeobox_Bicoid"/>
</dbReference>
<evidence type="ECO:0000256" key="2">
    <source>
        <dbReference type="ARBA" id="ARBA00023155"/>
    </source>
</evidence>
<evidence type="ECO:0000256" key="1">
    <source>
        <dbReference type="ARBA" id="ARBA00023125"/>
    </source>
</evidence>
<dbReference type="PANTHER" id="PTHR46255:SF3">
    <property type="entry name" value="HOMEOBOX DOMAIN-CONTAINING PROTEIN"/>
    <property type="match status" value="1"/>
</dbReference>
<feature type="compositionally biased region" description="Basic and acidic residues" evidence="6">
    <location>
        <begin position="124"/>
        <end position="133"/>
    </location>
</feature>
<dbReference type="CDD" id="cd00086">
    <property type="entry name" value="homeodomain"/>
    <property type="match status" value="1"/>
</dbReference>
<proteinExistence type="predicted"/>
<feature type="compositionally biased region" description="Polar residues" evidence="6">
    <location>
        <begin position="534"/>
        <end position="545"/>
    </location>
</feature>
<dbReference type="Gene3D" id="1.10.10.60">
    <property type="entry name" value="Homeodomain-like"/>
    <property type="match status" value="1"/>
</dbReference>
<dbReference type="AlphaFoldDB" id="A0A8K0JH16"/>
<comment type="caution">
    <text evidence="8">The sequence shown here is derived from an EMBL/GenBank/DDBJ whole genome shotgun (WGS) entry which is preliminary data.</text>
</comment>